<comment type="caution">
    <text evidence="1">The sequence shown here is derived from an EMBL/GenBank/DDBJ whole genome shotgun (WGS) entry which is preliminary data.</text>
</comment>
<dbReference type="AlphaFoldDB" id="A0A812R1B4"/>
<evidence type="ECO:0000313" key="1">
    <source>
        <dbReference type="EMBL" id="CAE7413364.1"/>
    </source>
</evidence>
<name>A0A812R1B4_9DINO</name>
<dbReference type="EMBL" id="CAJNDS010002290">
    <property type="protein sequence ID" value="CAE7413364.1"/>
    <property type="molecule type" value="Genomic_DNA"/>
</dbReference>
<dbReference type="OrthoDB" id="10595943at2759"/>
<keyword evidence="2" id="KW-1185">Reference proteome</keyword>
<reference evidence="1" key="1">
    <citation type="submission" date="2021-02" db="EMBL/GenBank/DDBJ databases">
        <authorList>
            <person name="Dougan E. K."/>
            <person name="Rhodes N."/>
            <person name="Thang M."/>
            <person name="Chan C."/>
        </authorList>
    </citation>
    <scope>NUCLEOTIDE SEQUENCE</scope>
</reference>
<protein>
    <submittedName>
        <fullName evidence="1">Uncharacterized protein</fullName>
    </submittedName>
</protein>
<organism evidence="1 2">
    <name type="scientific">Symbiodinium natans</name>
    <dbReference type="NCBI Taxonomy" id="878477"/>
    <lineage>
        <taxon>Eukaryota</taxon>
        <taxon>Sar</taxon>
        <taxon>Alveolata</taxon>
        <taxon>Dinophyceae</taxon>
        <taxon>Suessiales</taxon>
        <taxon>Symbiodiniaceae</taxon>
        <taxon>Symbiodinium</taxon>
    </lineage>
</organism>
<accession>A0A812R1B4</accession>
<evidence type="ECO:0000313" key="2">
    <source>
        <dbReference type="Proteomes" id="UP000604046"/>
    </source>
</evidence>
<gene>
    <name evidence="1" type="ORF">SNAT2548_LOCUS22483</name>
</gene>
<proteinExistence type="predicted"/>
<sequence>MAEAVSAETLTANLASVVSGLKALAQSGTGCQERLDGQLARLKELFRQERVTPLATATIAGAIGQLLLPGPHGVGGSGVYAKDGATPASRCFNVRFMKDLAAMVMEALPDFAEAEFKMMGWVFPTAYLDEGQMRQLLARAAEIQVGLRPLPHCDACRAHLGHVVDFVREKMPRLNATLSEFLQLYCKKVKQSGL</sequence>
<dbReference type="Proteomes" id="UP000604046">
    <property type="component" value="Unassembled WGS sequence"/>
</dbReference>